<accession>W2GMS1</accession>
<proteinExistence type="predicted"/>
<dbReference type="EMBL" id="KI686852">
    <property type="protein sequence ID" value="ETK84272.1"/>
    <property type="molecule type" value="Genomic_DNA"/>
</dbReference>
<dbReference type="AlphaFoldDB" id="W2GMS1"/>
<organism evidence="2">
    <name type="scientific">Phytophthora nicotianae</name>
    <name type="common">Potato buckeye rot agent</name>
    <name type="synonym">Phytophthora parasitica</name>
    <dbReference type="NCBI Taxonomy" id="4792"/>
    <lineage>
        <taxon>Eukaryota</taxon>
        <taxon>Sar</taxon>
        <taxon>Stramenopiles</taxon>
        <taxon>Oomycota</taxon>
        <taxon>Peronosporomycetes</taxon>
        <taxon>Peronosporales</taxon>
        <taxon>Peronosporaceae</taxon>
        <taxon>Phytophthora</taxon>
    </lineage>
</organism>
<gene>
    <name evidence="2" type="ORF">L915_10752</name>
</gene>
<protein>
    <submittedName>
        <fullName evidence="2">Uncharacterized protein</fullName>
    </submittedName>
</protein>
<evidence type="ECO:0000313" key="2">
    <source>
        <dbReference type="EMBL" id="ETK84272.1"/>
    </source>
</evidence>
<evidence type="ECO:0000256" key="1">
    <source>
        <dbReference type="SAM" id="MobiDB-lite"/>
    </source>
</evidence>
<feature type="region of interest" description="Disordered" evidence="1">
    <location>
        <begin position="18"/>
        <end position="37"/>
    </location>
</feature>
<feature type="compositionally biased region" description="Polar residues" evidence="1">
    <location>
        <begin position="25"/>
        <end position="34"/>
    </location>
</feature>
<sequence>MKLAAESKANVEKQRLEFDKEKWSSETNGQSIHSQEALERDRLAFEKSKWEKEREDRRSELNEEKRFHVLSSLIEKGRSAEEAEAFLNLL</sequence>
<name>W2GMS1_PHYNI</name>
<dbReference type="Proteomes" id="UP000053236">
    <property type="component" value="Unassembled WGS sequence"/>
</dbReference>
<dbReference type="VEuPathDB" id="FungiDB:PPTG_13038"/>
<reference evidence="2" key="1">
    <citation type="submission" date="2013-11" db="EMBL/GenBank/DDBJ databases">
        <title>The Genome Sequence of Phytophthora parasitica CJ02B3.</title>
        <authorList>
            <consortium name="The Broad Institute Genomics Platform"/>
            <person name="Russ C."/>
            <person name="Tyler B."/>
            <person name="Panabieres F."/>
            <person name="Shan W."/>
            <person name="Tripathy S."/>
            <person name="Grunwald N."/>
            <person name="Machado M."/>
            <person name="Johnson C.S."/>
            <person name="Arredondo F."/>
            <person name="Hong C."/>
            <person name="Coffey M."/>
            <person name="Young S.K."/>
            <person name="Zeng Q."/>
            <person name="Gargeya S."/>
            <person name="Fitzgerald M."/>
            <person name="Abouelleil A."/>
            <person name="Alvarado L."/>
            <person name="Chapman S.B."/>
            <person name="Gainer-Dewar J."/>
            <person name="Goldberg J."/>
            <person name="Griggs A."/>
            <person name="Gujja S."/>
            <person name="Hansen M."/>
            <person name="Howarth C."/>
            <person name="Imamovic A."/>
            <person name="Ireland A."/>
            <person name="Larimer J."/>
            <person name="McCowan C."/>
            <person name="Murphy C."/>
            <person name="Pearson M."/>
            <person name="Poon T.W."/>
            <person name="Priest M."/>
            <person name="Roberts A."/>
            <person name="Saif S."/>
            <person name="Shea T."/>
            <person name="Sykes S."/>
            <person name="Wortman J."/>
            <person name="Nusbaum C."/>
            <person name="Birren B."/>
        </authorList>
    </citation>
    <scope>NUCLEOTIDE SEQUENCE [LARGE SCALE GENOMIC DNA]</scope>
    <source>
        <strain evidence="2">CJ02B3</strain>
    </source>
</reference>